<dbReference type="InterPro" id="IPR004798">
    <property type="entry name" value="CAX-like"/>
</dbReference>
<evidence type="ECO:0000256" key="9">
    <source>
        <dbReference type="ARBA" id="ARBA00023136"/>
    </source>
</evidence>
<feature type="compositionally biased region" description="Polar residues" evidence="11">
    <location>
        <begin position="263"/>
        <end position="272"/>
    </location>
</feature>
<dbReference type="InterPro" id="IPR004713">
    <property type="entry name" value="CaH_exchang"/>
</dbReference>
<accession>A0AAW0S883</accession>
<gene>
    <name evidence="13" type="ORF">G3M48_005949</name>
</gene>
<feature type="region of interest" description="Disordered" evidence="11">
    <location>
        <begin position="243"/>
        <end position="282"/>
    </location>
</feature>
<feature type="transmembrane region" description="Helical" evidence="10">
    <location>
        <begin position="359"/>
        <end position="386"/>
    </location>
</feature>
<organism evidence="13 14">
    <name type="scientific">Beauveria asiatica</name>
    <dbReference type="NCBI Taxonomy" id="1069075"/>
    <lineage>
        <taxon>Eukaryota</taxon>
        <taxon>Fungi</taxon>
        <taxon>Dikarya</taxon>
        <taxon>Ascomycota</taxon>
        <taxon>Pezizomycotina</taxon>
        <taxon>Sordariomycetes</taxon>
        <taxon>Hypocreomycetidae</taxon>
        <taxon>Hypocreales</taxon>
        <taxon>Cordycipitaceae</taxon>
        <taxon>Beauveria</taxon>
    </lineage>
</organism>
<dbReference type="GO" id="GO:0006874">
    <property type="term" value="P:intracellular calcium ion homeostasis"/>
    <property type="evidence" value="ECO:0007669"/>
    <property type="project" value="TreeGrafter"/>
</dbReference>
<comment type="function">
    <text evidence="10">Has a role in promoting intracellular calcium ion sequestration via the exchange of calcium ions for hydrogen ions across the vacuolar membrane. Involved also in manganese ion homeostasis via its uptake into the vacuole.</text>
</comment>
<evidence type="ECO:0000256" key="6">
    <source>
        <dbReference type="ARBA" id="ARBA00022837"/>
    </source>
</evidence>
<dbReference type="InterPro" id="IPR044880">
    <property type="entry name" value="NCX_ion-bd_dom_sf"/>
</dbReference>
<evidence type="ECO:0000256" key="8">
    <source>
        <dbReference type="ARBA" id="ARBA00023065"/>
    </source>
</evidence>
<feature type="transmembrane region" description="Helical" evidence="10">
    <location>
        <begin position="75"/>
        <end position="93"/>
    </location>
</feature>
<feature type="transmembrane region" description="Helical" evidence="10">
    <location>
        <begin position="105"/>
        <end position="128"/>
    </location>
</feature>
<feature type="transmembrane region" description="Helical" evidence="10">
    <location>
        <begin position="172"/>
        <end position="194"/>
    </location>
</feature>
<keyword evidence="8 10" id="KW-0406">Ion transport</keyword>
<keyword evidence="6 10" id="KW-0106">Calcium</keyword>
<comment type="caution">
    <text evidence="13">The sequence shown here is derived from an EMBL/GenBank/DDBJ whole genome shotgun (WGS) entry which is preliminary data.</text>
</comment>
<keyword evidence="3 10" id="KW-0813">Transport</keyword>
<keyword evidence="7 10" id="KW-1133">Transmembrane helix</keyword>
<dbReference type="GO" id="GO:0000329">
    <property type="term" value="C:fungal-type vacuole membrane"/>
    <property type="evidence" value="ECO:0007669"/>
    <property type="project" value="TreeGrafter"/>
</dbReference>
<dbReference type="NCBIfam" id="TIGR00378">
    <property type="entry name" value="cax"/>
    <property type="match status" value="1"/>
</dbReference>
<keyword evidence="4 10" id="KW-0109">Calcium transport</keyword>
<dbReference type="Pfam" id="PF01699">
    <property type="entry name" value="Na_Ca_ex"/>
    <property type="match status" value="2"/>
</dbReference>
<evidence type="ECO:0000256" key="7">
    <source>
        <dbReference type="ARBA" id="ARBA00022989"/>
    </source>
</evidence>
<evidence type="ECO:0000313" key="13">
    <source>
        <dbReference type="EMBL" id="KAK8150854.1"/>
    </source>
</evidence>
<evidence type="ECO:0000256" key="1">
    <source>
        <dbReference type="ARBA" id="ARBA00004127"/>
    </source>
</evidence>
<feature type="domain" description="Sodium/calcium exchanger membrane region" evidence="12">
    <location>
        <begin position="78"/>
        <end position="233"/>
    </location>
</feature>
<evidence type="ECO:0000313" key="14">
    <source>
        <dbReference type="Proteomes" id="UP001397290"/>
    </source>
</evidence>
<evidence type="ECO:0000256" key="11">
    <source>
        <dbReference type="SAM" id="MobiDB-lite"/>
    </source>
</evidence>
<evidence type="ECO:0000256" key="4">
    <source>
        <dbReference type="ARBA" id="ARBA00022568"/>
    </source>
</evidence>
<keyword evidence="10" id="KW-0926">Vacuole</keyword>
<feature type="compositionally biased region" description="Acidic residues" evidence="11">
    <location>
        <begin position="243"/>
        <end position="253"/>
    </location>
</feature>
<keyword evidence="5 10" id="KW-0812">Transmembrane</keyword>
<dbReference type="Gene3D" id="1.20.1420.30">
    <property type="entry name" value="NCX, central ion-binding region"/>
    <property type="match status" value="2"/>
</dbReference>
<evidence type="ECO:0000256" key="2">
    <source>
        <dbReference type="ARBA" id="ARBA00008170"/>
    </source>
</evidence>
<dbReference type="InterPro" id="IPR004837">
    <property type="entry name" value="NaCa_Exmemb"/>
</dbReference>
<evidence type="ECO:0000256" key="10">
    <source>
        <dbReference type="RuleBase" id="RU365028"/>
    </source>
</evidence>
<feature type="transmembrane region" description="Helical" evidence="10">
    <location>
        <begin position="140"/>
        <end position="160"/>
    </location>
</feature>
<comment type="subcellular location">
    <subcellularLocation>
        <location evidence="1">Endomembrane system</location>
        <topology evidence="1">Multi-pass membrane protein</topology>
    </subcellularLocation>
    <subcellularLocation>
        <location evidence="10">Vacuole membrane</location>
    </subcellularLocation>
</comment>
<keyword evidence="10" id="KW-0050">Antiport</keyword>
<feature type="transmembrane region" description="Helical" evidence="10">
    <location>
        <begin position="392"/>
        <end position="413"/>
    </location>
</feature>
<dbReference type="GO" id="GO:0012505">
    <property type="term" value="C:endomembrane system"/>
    <property type="evidence" value="ECO:0007669"/>
    <property type="project" value="UniProtKB-SubCell"/>
</dbReference>
<dbReference type="EMBL" id="JAAHCF010000004">
    <property type="protein sequence ID" value="KAK8150854.1"/>
    <property type="molecule type" value="Genomic_DNA"/>
</dbReference>
<evidence type="ECO:0000259" key="12">
    <source>
        <dbReference type="Pfam" id="PF01699"/>
    </source>
</evidence>
<keyword evidence="9 10" id="KW-0472">Membrane</keyword>
<keyword evidence="14" id="KW-1185">Reference proteome</keyword>
<proteinExistence type="inferred from homology"/>
<dbReference type="Proteomes" id="UP001397290">
    <property type="component" value="Unassembled WGS sequence"/>
</dbReference>
<comment type="caution">
    <text evidence="10">Lacks conserved residue(s) required for the propagation of feature annotation.</text>
</comment>
<reference evidence="13 14" key="1">
    <citation type="submission" date="2020-02" db="EMBL/GenBank/DDBJ databases">
        <title>Comparative genomics of the hypocrealean fungal genus Beauvera.</title>
        <authorList>
            <person name="Showalter D.N."/>
            <person name="Bushley K.E."/>
            <person name="Rehner S.A."/>
        </authorList>
    </citation>
    <scope>NUCLEOTIDE SEQUENCE [LARGE SCALE GENOMIC DNA]</scope>
    <source>
        <strain evidence="13 14">ARSEF4384</strain>
    </source>
</reference>
<feature type="transmembrane region" description="Helical" evidence="10">
    <location>
        <begin position="294"/>
        <end position="314"/>
    </location>
</feature>
<feature type="domain" description="Sodium/calcium exchanger membrane region" evidence="12">
    <location>
        <begin position="296"/>
        <end position="428"/>
    </location>
</feature>
<sequence length="429" mass="46052">MLQFGRAGTLPRQPLHTEHDGIGNMSSSLVAKLGVLAFQYLPDEAGLNDWAGSENAAFRLATPGFVASAYSWNPIADFLFNFLAIIPLSGLISDASDTLSERWGGLVGGLVNASLGNTVELIVGLLAITQNNVSAAQSVMMGSILNDILLVQGICIIVGARSKGVIIVNSALVDSLSSLMLVAAMAMVLPTALYAAIPRAHRKGAGMKQRIVSFSRATSIVLLLIYLAYLYFQHKTHRSLFEDGQDGDDDDDAASDHSDDLIPTSQPLSQGEATRDCENGADLHSTPSMQDISIVVLTLVLSSLAIGKCAYNIVQRLDEIVKAFGVSQTFISLVIVPLASNAPEMTQVLAAAKRQKIDFAIAVIVGSILQIALFVLPALVIIGWFIGSNMDLYFEMSQTCVLLFAIVLVNQVLQDRQYTYLHGMMFLCV</sequence>
<dbReference type="PANTHER" id="PTHR31503:SF22">
    <property type="entry name" value="VACUOLAR CALCIUM ION TRANSPORTER"/>
    <property type="match status" value="1"/>
</dbReference>
<dbReference type="AlphaFoldDB" id="A0AAW0S883"/>
<comment type="similarity">
    <text evidence="2 10">Belongs to the Ca(2+):cation antiporter (CaCA) (TC 2.A.19) family.</text>
</comment>
<name>A0AAW0S883_9HYPO</name>
<dbReference type="GO" id="GO:0015369">
    <property type="term" value="F:calcium:proton antiporter activity"/>
    <property type="evidence" value="ECO:0007669"/>
    <property type="project" value="UniProtKB-UniRule"/>
</dbReference>
<evidence type="ECO:0000256" key="3">
    <source>
        <dbReference type="ARBA" id="ARBA00022448"/>
    </source>
</evidence>
<protein>
    <recommendedName>
        <fullName evidence="10">Vacuolar calcium ion transporter</fullName>
    </recommendedName>
</protein>
<dbReference type="PANTHER" id="PTHR31503">
    <property type="entry name" value="VACUOLAR CALCIUM ION TRANSPORTER"/>
    <property type="match status" value="1"/>
</dbReference>
<evidence type="ECO:0000256" key="5">
    <source>
        <dbReference type="ARBA" id="ARBA00022692"/>
    </source>
</evidence>
<feature type="transmembrane region" description="Helical" evidence="10">
    <location>
        <begin position="214"/>
        <end position="232"/>
    </location>
</feature>